<evidence type="ECO:0000313" key="3">
    <source>
        <dbReference type="Proteomes" id="UP000182658"/>
    </source>
</evidence>
<dbReference type="EMBL" id="KV875100">
    <property type="protein sequence ID" value="OIW26921.1"/>
    <property type="molecule type" value="Genomic_DNA"/>
</dbReference>
<organism evidence="2 3">
    <name type="scientific">Coniochaeta ligniaria NRRL 30616</name>
    <dbReference type="NCBI Taxonomy" id="1408157"/>
    <lineage>
        <taxon>Eukaryota</taxon>
        <taxon>Fungi</taxon>
        <taxon>Dikarya</taxon>
        <taxon>Ascomycota</taxon>
        <taxon>Pezizomycotina</taxon>
        <taxon>Sordariomycetes</taxon>
        <taxon>Sordariomycetidae</taxon>
        <taxon>Coniochaetales</taxon>
        <taxon>Coniochaetaceae</taxon>
        <taxon>Coniochaeta</taxon>
    </lineage>
</organism>
<dbReference type="AlphaFoldDB" id="A0A1J7J0S4"/>
<keyword evidence="3" id="KW-1185">Reference proteome</keyword>
<keyword evidence="1" id="KW-0472">Membrane</keyword>
<dbReference type="InParanoid" id="A0A1J7J0S4"/>
<sequence>MFQKFRNGNRRRVAGWLRYIYPERDQSIISGSTTNQDRRFASNKSSEQTRDYCLPLTCPANLEGMEAVYRQLCWALIYVVCCFALDMFLFVTTITGYHCVQKPSSDQLCCPLCRNVRINLTLLDSSASQGPNHS</sequence>
<name>A0A1J7J0S4_9PEZI</name>
<accession>A0A1J7J0S4</accession>
<keyword evidence="1" id="KW-0812">Transmembrane</keyword>
<dbReference type="Proteomes" id="UP000182658">
    <property type="component" value="Unassembled WGS sequence"/>
</dbReference>
<keyword evidence="1" id="KW-1133">Transmembrane helix</keyword>
<proteinExistence type="predicted"/>
<feature type="transmembrane region" description="Helical" evidence="1">
    <location>
        <begin position="72"/>
        <end position="97"/>
    </location>
</feature>
<reference evidence="2 3" key="1">
    <citation type="submission" date="2016-10" db="EMBL/GenBank/DDBJ databases">
        <title>Draft genome sequence of Coniochaeta ligniaria NRRL30616, a lignocellulolytic fungus for bioabatement of inhibitors in plant biomass hydrolysates.</title>
        <authorList>
            <consortium name="DOE Joint Genome Institute"/>
            <person name="Jimenez D.J."/>
            <person name="Hector R.E."/>
            <person name="Riley R."/>
            <person name="Sun H."/>
            <person name="Grigoriev I.V."/>
            <person name="Van Elsas J.D."/>
            <person name="Nichols N.N."/>
        </authorList>
    </citation>
    <scope>NUCLEOTIDE SEQUENCE [LARGE SCALE GENOMIC DNA]</scope>
    <source>
        <strain evidence="2 3">NRRL 30616</strain>
    </source>
</reference>
<protein>
    <submittedName>
        <fullName evidence="2">Uncharacterized protein</fullName>
    </submittedName>
</protein>
<evidence type="ECO:0000313" key="2">
    <source>
        <dbReference type="EMBL" id="OIW26921.1"/>
    </source>
</evidence>
<evidence type="ECO:0000256" key="1">
    <source>
        <dbReference type="SAM" id="Phobius"/>
    </source>
</evidence>
<gene>
    <name evidence="2" type="ORF">CONLIGDRAFT_492647</name>
</gene>